<dbReference type="EMBL" id="GBXM01074348">
    <property type="protein sequence ID" value="JAH34229.1"/>
    <property type="molecule type" value="Transcribed_RNA"/>
</dbReference>
<dbReference type="PROSITE" id="PS51257">
    <property type="entry name" value="PROKAR_LIPOPROTEIN"/>
    <property type="match status" value="1"/>
</dbReference>
<name>A0A0E9RYE2_ANGAN</name>
<accession>A0A0E9RYE2</accession>
<dbReference type="AlphaFoldDB" id="A0A0E9RYE2"/>
<reference evidence="1" key="1">
    <citation type="submission" date="2014-11" db="EMBL/GenBank/DDBJ databases">
        <authorList>
            <person name="Amaro Gonzalez C."/>
        </authorList>
    </citation>
    <scope>NUCLEOTIDE SEQUENCE</scope>
</reference>
<proteinExistence type="predicted"/>
<organism evidence="1">
    <name type="scientific">Anguilla anguilla</name>
    <name type="common">European freshwater eel</name>
    <name type="synonym">Muraena anguilla</name>
    <dbReference type="NCBI Taxonomy" id="7936"/>
    <lineage>
        <taxon>Eukaryota</taxon>
        <taxon>Metazoa</taxon>
        <taxon>Chordata</taxon>
        <taxon>Craniata</taxon>
        <taxon>Vertebrata</taxon>
        <taxon>Euteleostomi</taxon>
        <taxon>Actinopterygii</taxon>
        <taxon>Neopterygii</taxon>
        <taxon>Teleostei</taxon>
        <taxon>Anguilliformes</taxon>
        <taxon>Anguillidae</taxon>
        <taxon>Anguilla</taxon>
    </lineage>
</organism>
<reference evidence="1" key="2">
    <citation type="journal article" date="2015" name="Fish Shellfish Immunol.">
        <title>Early steps in the European eel (Anguilla anguilla)-Vibrio vulnificus interaction in the gills: Role of the RtxA13 toxin.</title>
        <authorList>
            <person name="Callol A."/>
            <person name="Pajuelo D."/>
            <person name="Ebbesson L."/>
            <person name="Teles M."/>
            <person name="MacKenzie S."/>
            <person name="Amaro C."/>
        </authorList>
    </citation>
    <scope>NUCLEOTIDE SEQUENCE</scope>
</reference>
<evidence type="ECO:0000313" key="1">
    <source>
        <dbReference type="EMBL" id="JAH34229.1"/>
    </source>
</evidence>
<sequence>MYLYEKMHTTWWLLIIFYACDLNRQKTPFLHSDWKVDEVEPYITPFTETPNSVIQEKIILHAQY</sequence>
<protein>
    <submittedName>
        <fullName evidence="1">Uncharacterized protein</fullName>
    </submittedName>
</protein>